<name>A0AAE1MMW8_9FABA</name>
<gene>
    <name evidence="4" type="ORF">QN277_020050</name>
</gene>
<dbReference type="AlphaFoldDB" id="A0AAE1MMW8"/>
<evidence type="ECO:0000256" key="1">
    <source>
        <dbReference type="SAM" id="MobiDB-lite"/>
    </source>
</evidence>
<dbReference type="SMART" id="SM00355">
    <property type="entry name" value="ZnF_C2H2"/>
    <property type="match status" value="3"/>
</dbReference>
<dbReference type="SMART" id="SM00451">
    <property type="entry name" value="ZnF_U1"/>
    <property type="match status" value="3"/>
</dbReference>
<evidence type="ECO:0000313" key="5">
    <source>
        <dbReference type="Proteomes" id="UP001293593"/>
    </source>
</evidence>
<feature type="chain" id="PRO_5041981542" description="C2H2-type domain-containing protein" evidence="2">
    <location>
        <begin position="26"/>
        <end position="418"/>
    </location>
</feature>
<comment type="caution">
    <text evidence="4">The sequence shown here is derived from an EMBL/GenBank/DDBJ whole genome shotgun (WGS) entry which is preliminary data.</text>
</comment>
<dbReference type="PROSITE" id="PS00028">
    <property type="entry name" value="ZINC_FINGER_C2H2_1"/>
    <property type="match status" value="1"/>
</dbReference>
<dbReference type="GO" id="GO:0008270">
    <property type="term" value="F:zinc ion binding"/>
    <property type="evidence" value="ECO:0007669"/>
    <property type="project" value="InterPro"/>
</dbReference>
<evidence type="ECO:0000313" key="4">
    <source>
        <dbReference type="EMBL" id="KAK4271344.1"/>
    </source>
</evidence>
<keyword evidence="2" id="KW-0732">Signal</keyword>
<dbReference type="InterPro" id="IPR013087">
    <property type="entry name" value="Znf_C2H2_type"/>
</dbReference>
<dbReference type="Gene3D" id="3.30.160.60">
    <property type="entry name" value="Classic Zinc Finger"/>
    <property type="match status" value="2"/>
</dbReference>
<evidence type="ECO:0000259" key="3">
    <source>
        <dbReference type="PROSITE" id="PS00028"/>
    </source>
</evidence>
<dbReference type="InterPro" id="IPR036236">
    <property type="entry name" value="Znf_C2H2_sf"/>
</dbReference>
<dbReference type="Proteomes" id="UP001293593">
    <property type="component" value="Unassembled WGS sequence"/>
</dbReference>
<dbReference type="Pfam" id="PF12874">
    <property type="entry name" value="zf-met"/>
    <property type="match status" value="3"/>
</dbReference>
<dbReference type="InterPro" id="IPR004345">
    <property type="entry name" value="TB2_DP1_HVA22"/>
</dbReference>
<feature type="domain" description="C2H2-type" evidence="3">
    <location>
        <begin position="257"/>
        <end position="279"/>
    </location>
</feature>
<organism evidence="4 5">
    <name type="scientific">Acacia crassicarpa</name>
    <name type="common">northern wattle</name>
    <dbReference type="NCBI Taxonomy" id="499986"/>
    <lineage>
        <taxon>Eukaryota</taxon>
        <taxon>Viridiplantae</taxon>
        <taxon>Streptophyta</taxon>
        <taxon>Embryophyta</taxon>
        <taxon>Tracheophyta</taxon>
        <taxon>Spermatophyta</taxon>
        <taxon>Magnoliopsida</taxon>
        <taxon>eudicotyledons</taxon>
        <taxon>Gunneridae</taxon>
        <taxon>Pentapetalae</taxon>
        <taxon>rosids</taxon>
        <taxon>fabids</taxon>
        <taxon>Fabales</taxon>
        <taxon>Fabaceae</taxon>
        <taxon>Caesalpinioideae</taxon>
        <taxon>mimosoid clade</taxon>
        <taxon>Acacieae</taxon>
        <taxon>Acacia</taxon>
    </lineage>
</organism>
<protein>
    <recommendedName>
        <fullName evidence="3">C2H2-type domain-containing protein</fullName>
    </recommendedName>
</protein>
<accession>A0AAE1MMW8</accession>
<dbReference type="InterPro" id="IPR003604">
    <property type="entry name" value="Matrin/U1-like-C_Znf_C2H2"/>
</dbReference>
<feature type="signal peptide" evidence="2">
    <location>
        <begin position="1"/>
        <end position="25"/>
    </location>
</feature>
<dbReference type="Pfam" id="PF03134">
    <property type="entry name" value="TB2_DP1_HVA22"/>
    <property type="match status" value="1"/>
</dbReference>
<dbReference type="PANTHER" id="PTHR47487">
    <property type="entry name" value="OS06G0651300 PROTEIN-RELATED"/>
    <property type="match status" value="1"/>
</dbReference>
<evidence type="ECO:0000256" key="2">
    <source>
        <dbReference type="SAM" id="SignalP"/>
    </source>
</evidence>
<dbReference type="GO" id="GO:0003676">
    <property type="term" value="F:nucleic acid binding"/>
    <property type="evidence" value="ECO:0007669"/>
    <property type="project" value="InterPro"/>
</dbReference>
<feature type="region of interest" description="Disordered" evidence="1">
    <location>
        <begin position="217"/>
        <end position="236"/>
    </location>
</feature>
<dbReference type="SUPFAM" id="SSF57667">
    <property type="entry name" value="beta-beta-alpha zinc fingers"/>
    <property type="match status" value="3"/>
</dbReference>
<dbReference type="EMBL" id="JAWXYG010000005">
    <property type="protein sequence ID" value="KAK4271344.1"/>
    <property type="molecule type" value="Genomic_DNA"/>
</dbReference>
<dbReference type="PANTHER" id="PTHR47487:SF16">
    <property type="entry name" value="C2H2-TYPE DOMAIN-CONTAINING PROTEIN"/>
    <property type="match status" value="1"/>
</dbReference>
<sequence>MASSWFFVLLLKCIDFLSWPVLALGYPLCASIEAIESDSHSETRNLISYWILLSLIYRFEYAFRRLLQWFQYWHYMKLMMVAFLMTPDFGRAAYVYNQLIKSCIYMNPQAVISRFRSWKNIFAKKEDFKMQAEEYITQNGTETFEKLLASKKTKRSIHAETRKAVPTTTEKNEILKTNRGRLLMEQKDIKDLEMIEKEVPEGNQFSTLQANAALDRVKSNESTSSAMAKTEKMPADTERGTYPQISAYENEQKEWTCAICQLTMPSESNLNSHLRGRKHKAACEALLNMKTKAMSMKDKRNRACVQVHASKNGQKTWTCTVCQLTKLSEADVKPHVQGKKHKAACEALNMKTKAMSMQDKRNRACVQVHASKNGQKTWTCTLCQLTKLSEANVKSHLQGKKHKAACEALKMKDQLLVA</sequence>
<keyword evidence="5" id="KW-1185">Reference proteome</keyword>
<proteinExistence type="predicted"/>
<reference evidence="4" key="1">
    <citation type="submission" date="2023-10" db="EMBL/GenBank/DDBJ databases">
        <title>Chromosome-level genome of the transformable northern wattle, Acacia crassicarpa.</title>
        <authorList>
            <person name="Massaro I."/>
            <person name="Sinha N.R."/>
            <person name="Poethig S."/>
            <person name="Leichty A.R."/>
        </authorList>
    </citation>
    <scope>NUCLEOTIDE SEQUENCE</scope>
    <source>
        <strain evidence="4">Acra3RX</strain>
        <tissue evidence="4">Leaf</tissue>
    </source>
</reference>